<dbReference type="Proteomes" id="UP000597989">
    <property type="component" value="Unassembled WGS sequence"/>
</dbReference>
<dbReference type="Proteomes" id="UP001500220">
    <property type="component" value="Unassembled WGS sequence"/>
</dbReference>
<reference evidence="2" key="4">
    <citation type="submission" date="2023-12" db="EMBL/GenBank/DDBJ databases">
        <authorList>
            <person name="Sun Q."/>
            <person name="Inoue M."/>
        </authorList>
    </citation>
    <scope>NUCLEOTIDE SEQUENCE</scope>
    <source>
        <strain evidence="2">JCM 10664</strain>
    </source>
</reference>
<sequence>MTTGMEGFAAQAGNLAGQAQGLRAAVDAGHLVMDPQAAERVARVYEDKADDIRGCSSAAQRLITNGVYGDCFIGRGLEKKFNEKLTGTGGAPDAGLIPILRKMEKILRDMAQAYRDSARDMRNTDENRAHDLRKSV</sequence>
<reference evidence="3 4" key="1">
    <citation type="journal article" date="2014" name="Int. J. Syst. Evol. Microbiol.">
        <title>Complete genome sequence of Corynebacterium casei LMG S-19264T (=DSM 44701T), isolated from a smear-ripened cheese.</title>
        <authorList>
            <consortium name="US DOE Joint Genome Institute (JGI-PGF)"/>
            <person name="Walter F."/>
            <person name="Albersmeier A."/>
            <person name="Kalinowski J."/>
            <person name="Ruckert C."/>
        </authorList>
    </citation>
    <scope>NUCLEOTIDE SEQUENCE [LARGE SCALE GENOMIC DNA]</scope>
    <source>
        <strain evidence="3 4">CGMCC 4.7206</strain>
    </source>
</reference>
<dbReference type="AlphaFoldDB" id="A0A917NK54"/>
<comment type="caution">
    <text evidence="3">The sequence shown here is derived from an EMBL/GenBank/DDBJ whole genome shotgun (WGS) entry which is preliminary data.</text>
</comment>
<dbReference type="EMBL" id="BMMT01000047">
    <property type="protein sequence ID" value="GGJ07221.1"/>
    <property type="molecule type" value="Genomic_DNA"/>
</dbReference>
<keyword evidence="5" id="KW-1185">Reference proteome</keyword>
<protein>
    <submittedName>
        <fullName evidence="3">Uncharacterized protein</fullName>
    </submittedName>
</protein>
<evidence type="ECO:0000313" key="2">
    <source>
        <dbReference type="EMBL" id="GAA0539727.1"/>
    </source>
</evidence>
<dbReference type="EMBL" id="BAAAHC010000025">
    <property type="protein sequence ID" value="GAA0539727.1"/>
    <property type="molecule type" value="Genomic_DNA"/>
</dbReference>
<organism evidence="3 4">
    <name type="scientific">Saccharopolyspora thermophila</name>
    <dbReference type="NCBI Taxonomy" id="89367"/>
    <lineage>
        <taxon>Bacteria</taxon>
        <taxon>Bacillati</taxon>
        <taxon>Actinomycetota</taxon>
        <taxon>Actinomycetes</taxon>
        <taxon>Pseudonocardiales</taxon>
        <taxon>Pseudonocardiaceae</taxon>
        <taxon>Saccharopolyspora</taxon>
    </lineage>
</organism>
<dbReference type="RefSeq" id="WP_346074306.1">
    <property type="nucleotide sequence ID" value="NZ_BAAAHC010000025.1"/>
</dbReference>
<evidence type="ECO:0000313" key="3">
    <source>
        <dbReference type="EMBL" id="GGJ07221.1"/>
    </source>
</evidence>
<proteinExistence type="predicted"/>
<gene>
    <name evidence="2" type="ORF">GCM10009545_47920</name>
    <name evidence="3" type="ORF">GCM10011581_50170</name>
</gene>
<feature type="region of interest" description="Disordered" evidence="1">
    <location>
        <begin position="117"/>
        <end position="136"/>
    </location>
</feature>
<reference evidence="3" key="3">
    <citation type="submission" date="2020-09" db="EMBL/GenBank/DDBJ databases">
        <authorList>
            <person name="Sun Q."/>
            <person name="Zhou Y."/>
        </authorList>
    </citation>
    <scope>NUCLEOTIDE SEQUENCE</scope>
    <source>
        <strain evidence="3">CGMCC 4.7206</strain>
    </source>
</reference>
<evidence type="ECO:0000313" key="5">
    <source>
        <dbReference type="Proteomes" id="UP001500220"/>
    </source>
</evidence>
<evidence type="ECO:0000313" key="4">
    <source>
        <dbReference type="Proteomes" id="UP000597989"/>
    </source>
</evidence>
<accession>A0A917NK54</accession>
<evidence type="ECO:0000256" key="1">
    <source>
        <dbReference type="SAM" id="MobiDB-lite"/>
    </source>
</evidence>
<reference evidence="2 5" key="2">
    <citation type="journal article" date="2019" name="Int. J. Syst. Evol. Microbiol.">
        <title>The Global Catalogue of Microorganisms (GCM) 10K type strain sequencing project: providing services to taxonomists for standard genome sequencing and annotation.</title>
        <authorList>
            <consortium name="The Broad Institute Genomics Platform"/>
            <consortium name="The Broad Institute Genome Sequencing Center for Infectious Disease"/>
            <person name="Wu L."/>
            <person name="Ma J."/>
        </authorList>
    </citation>
    <scope>NUCLEOTIDE SEQUENCE [LARGE SCALE GENOMIC DNA]</scope>
    <source>
        <strain evidence="2 5">JCM 10664</strain>
    </source>
</reference>
<name>A0A917NK54_9PSEU</name>